<accession>A0AAV4D572</accession>
<dbReference type="EMBL" id="BLXT01007446">
    <property type="protein sequence ID" value="GFO39188.1"/>
    <property type="molecule type" value="Genomic_DNA"/>
</dbReference>
<dbReference type="Proteomes" id="UP000735302">
    <property type="component" value="Unassembled WGS sequence"/>
</dbReference>
<evidence type="ECO:0000256" key="2">
    <source>
        <dbReference type="ARBA" id="ARBA00022695"/>
    </source>
</evidence>
<keyword evidence="1" id="KW-0808">Transferase</keyword>
<evidence type="ECO:0000259" key="7">
    <source>
        <dbReference type="Pfam" id="PF17917"/>
    </source>
</evidence>
<evidence type="ECO:0000313" key="8">
    <source>
        <dbReference type="EMBL" id="GFO39188.1"/>
    </source>
</evidence>
<keyword evidence="3" id="KW-0540">Nuclease</keyword>
<organism evidence="8 9">
    <name type="scientific">Plakobranchus ocellatus</name>
    <dbReference type="NCBI Taxonomy" id="259542"/>
    <lineage>
        <taxon>Eukaryota</taxon>
        <taxon>Metazoa</taxon>
        <taxon>Spiralia</taxon>
        <taxon>Lophotrochozoa</taxon>
        <taxon>Mollusca</taxon>
        <taxon>Gastropoda</taxon>
        <taxon>Heterobranchia</taxon>
        <taxon>Euthyneura</taxon>
        <taxon>Panpulmonata</taxon>
        <taxon>Sacoglossa</taxon>
        <taxon>Placobranchoidea</taxon>
        <taxon>Plakobranchidae</taxon>
        <taxon>Plakobranchus</taxon>
    </lineage>
</organism>
<protein>
    <submittedName>
        <fullName evidence="8">Retrovirus-related pol polyprotein from transposon 297</fullName>
    </submittedName>
</protein>
<dbReference type="PANTHER" id="PTHR37984">
    <property type="entry name" value="PROTEIN CBG26694"/>
    <property type="match status" value="1"/>
</dbReference>
<dbReference type="CDD" id="cd09274">
    <property type="entry name" value="RNase_HI_RT_Ty3"/>
    <property type="match status" value="1"/>
</dbReference>
<proteinExistence type="predicted"/>
<comment type="caution">
    <text evidence="8">The sequence shown here is derived from an EMBL/GenBank/DDBJ whole genome shotgun (WGS) entry which is preliminary data.</text>
</comment>
<evidence type="ECO:0000256" key="3">
    <source>
        <dbReference type="ARBA" id="ARBA00022722"/>
    </source>
</evidence>
<reference evidence="8 9" key="1">
    <citation type="journal article" date="2021" name="Elife">
        <title>Chloroplast acquisition without the gene transfer in kleptoplastic sea slugs, Plakobranchus ocellatus.</title>
        <authorList>
            <person name="Maeda T."/>
            <person name="Takahashi S."/>
            <person name="Yoshida T."/>
            <person name="Shimamura S."/>
            <person name="Takaki Y."/>
            <person name="Nagai Y."/>
            <person name="Toyoda A."/>
            <person name="Suzuki Y."/>
            <person name="Arimoto A."/>
            <person name="Ishii H."/>
            <person name="Satoh N."/>
            <person name="Nishiyama T."/>
            <person name="Hasebe M."/>
            <person name="Maruyama T."/>
            <person name="Minagawa J."/>
            <person name="Obokata J."/>
            <person name="Shigenobu S."/>
        </authorList>
    </citation>
    <scope>NUCLEOTIDE SEQUENCE [LARGE SCALE GENOMIC DNA]</scope>
</reference>
<gene>
    <name evidence="8" type="ORF">PoB_006569300</name>
</gene>
<evidence type="ECO:0000256" key="5">
    <source>
        <dbReference type="ARBA" id="ARBA00022801"/>
    </source>
</evidence>
<dbReference type="GO" id="GO:0004519">
    <property type="term" value="F:endonuclease activity"/>
    <property type="evidence" value="ECO:0007669"/>
    <property type="project" value="UniProtKB-KW"/>
</dbReference>
<dbReference type="GO" id="GO:0003964">
    <property type="term" value="F:RNA-directed DNA polymerase activity"/>
    <property type="evidence" value="ECO:0007669"/>
    <property type="project" value="UniProtKB-KW"/>
</dbReference>
<dbReference type="SUPFAM" id="SSF56672">
    <property type="entry name" value="DNA/RNA polymerases"/>
    <property type="match status" value="1"/>
</dbReference>
<evidence type="ECO:0000313" key="9">
    <source>
        <dbReference type="Proteomes" id="UP000735302"/>
    </source>
</evidence>
<keyword evidence="2" id="KW-0548">Nucleotidyltransferase</keyword>
<dbReference type="PANTHER" id="PTHR37984:SF8">
    <property type="entry name" value="CCHC-TYPE DOMAIN-CONTAINING PROTEIN"/>
    <property type="match status" value="1"/>
</dbReference>
<dbReference type="Pfam" id="PF17917">
    <property type="entry name" value="RT_RNaseH"/>
    <property type="match status" value="1"/>
</dbReference>
<dbReference type="InterPro" id="IPR041373">
    <property type="entry name" value="RT_RNaseH"/>
</dbReference>
<evidence type="ECO:0000256" key="4">
    <source>
        <dbReference type="ARBA" id="ARBA00022759"/>
    </source>
</evidence>
<dbReference type="AlphaFoldDB" id="A0AAV4D572"/>
<evidence type="ECO:0000256" key="1">
    <source>
        <dbReference type="ARBA" id="ARBA00022679"/>
    </source>
</evidence>
<dbReference type="InterPro" id="IPR050951">
    <property type="entry name" value="Retrovirus_Pol_polyprotein"/>
</dbReference>
<evidence type="ECO:0000256" key="6">
    <source>
        <dbReference type="ARBA" id="ARBA00022918"/>
    </source>
</evidence>
<dbReference type="InterPro" id="IPR043502">
    <property type="entry name" value="DNA/RNA_pol_sf"/>
</dbReference>
<keyword evidence="4" id="KW-0255">Endonuclease</keyword>
<keyword evidence="6" id="KW-0695">RNA-directed DNA polymerase</keyword>
<feature type="domain" description="Reverse transcriptase RNase H-like" evidence="7">
    <location>
        <begin position="17"/>
        <end position="118"/>
    </location>
</feature>
<keyword evidence="5" id="KW-0378">Hydrolase</keyword>
<keyword evidence="9" id="KW-1185">Reference proteome</keyword>
<sequence>MVIKAKITDSPCLAIYDPSDELVLENDASEYGLGSVLLQDGKPLGFASQPLTDPERNYAQIEKELLAVIFGMKKFYHYTFARPLTVIADHKPLVCIANKPLSKAPKRLQCVFLNLQAFDYHLIYKPGAQLRISVSLSRAPITTSDDIYTCNISDIPFNDSRLSEIKVATLLDPALSQLKLTILQGWPDPSSVLPYFNYQDKLTVQDGIILRGDRIVITSSLRQNMKVKCMWVTTVSIHAYVVRVT</sequence>
<dbReference type="GO" id="GO:0016787">
    <property type="term" value="F:hydrolase activity"/>
    <property type="evidence" value="ECO:0007669"/>
    <property type="project" value="UniProtKB-KW"/>
</dbReference>
<name>A0AAV4D572_9GAST</name>